<dbReference type="RefSeq" id="WP_226579114.1">
    <property type="nucleotide sequence ID" value="NZ_BLAY01000029.1"/>
</dbReference>
<feature type="domain" description="Glycosyl transferase family 1" evidence="1">
    <location>
        <begin position="206"/>
        <end position="359"/>
    </location>
</feature>
<organism evidence="3 4">
    <name type="scientific">Microseira wollei NIES-4236</name>
    <dbReference type="NCBI Taxonomy" id="2530354"/>
    <lineage>
        <taxon>Bacteria</taxon>
        <taxon>Bacillati</taxon>
        <taxon>Cyanobacteriota</taxon>
        <taxon>Cyanophyceae</taxon>
        <taxon>Oscillatoriophycideae</taxon>
        <taxon>Aerosakkonematales</taxon>
        <taxon>Aerosakkonemataceae</taxon>
        <taxon>Microseira</taxon>
    </lineage>
</organism>
<evidence type="ECO:0000259" key="1">
    <source>
        <dbReference type="Pfam" id="PF00534"/>
    </source>
</evidence>
<dbReference type="AlphaFoldDB" id="A0AAV3X9Y3"/>
<dbReference type="EMBL" id="BLAY01000029">
    <property type="protein sequence ID" value="GET37515.1"/>
    <property type="molecule type" value="Genomic_DNA"/>
</dbReference>
<gene>
    <name evidence="3" type="ORF">MiSe_22680</name>
</gene>
<name>A0AAV3X9Y3_9CYAN</name>
<dbReference type="CDD" id="cd03801">
    <property type="entry name" value="GT4_PimA-like"/>
    <property type="match status" value="1"/>
</dbReference>
<dbReference type="SUPFAM" id="SSF53756">
    <property type="entry name" value="UDP-Glycosyltransferase/glycogen phosphorylase"/>
    <property type="match status" value="1"/>
</dbReference>
<dbReference type="Gene3D" id="3.40.50.2000">
    <property type="entry name" value="Glycogen Phosphorylase B"/>
    <property type="match status" value="2"/>
</dbReference>
<dbReference type="PANTHER" id="PTHR45947">
    <property type="entry name" value="SULFOQUINOVOSYL TRANSFERASE SQD2"/>
    <property type="match status" value="1"/>
</dbReference>
<accession>A0AAV3X9Y3</accession>
<protein>
    <submittedName>
        <fullName evidence="3">Glycosyl transferase group 1</fullName>
    </submittedName>
</protein>
<dbReference type="InterPro" id="IPR050194">
    <property type="entry name" value="Glycosyltransferase_grp1"/>
</dbReference>
<feature type="domain" description="Glycosyltransferase subfamily 4-like N-terminal" evidence="2">
    <location>
        <begin position="24"/>
        <end position="196"/>
    </location>
</feature>
<dbReference type="Proteomes" id="UP001050975">
    <property type="component" value="Unassembled WGS sequence"/>
</dbReference>
<dbReference type="InterPro" id="IPR028098">
    <property type="entry name" value="Glyco_trans_4-like_N"/>
</dbReference>
<sequence>MSNNSRLKTLKILVMTHYYPEHRGGVEIVAGKLAEYLTREGQIEIKWMASDIDLHPVGVTKLQCLPIKSSNFIEKKIQIAYPLWSLSFLGQLWKAIQWSDVIHIHDYIYMGNLTAFLFARISGKPVLITQHIGFILYNSPLLRLFLSLLNRTLGKWVFQGVNQAVFCSTVIQQYWVSEKTRFRRPPVMIANGVDTSVFFPVEEQQRKTIRQDLGWPVEKPAFLFVGRFVEKKGLHILRQLAVRFDSVHWVFVGWGAIDPESWELPNVTVFRDRRGSTLTPLYQAADLLVLPSKGEAFPLVIQEAMACGTPAMVSSESANQYSAAKHLMFSEEVEAADTVERWTSKIEELLQNPSALAAIRPQVAEFARQHWCWQSCAEKYFQIFQELTNSSR</sequence>
<reference evidence="3" key="1">
    <citation type="submission" date="2019-10" db="EMBL/GenBank/DDBJ databases">
        <title>Draft genome sequece of Microseira wollei NIES-4236.</title>
        <authorList>
            <person name="Yamaguchi H."/>
            <person name="Suzuki S."/>
            <person name="Kawachi M."/>
        </authorList>
    </citation>
    <scope>NUCLEOTIDE SEQUENCE</scope>
    <source>
        <strain evidence="3">NIES-4236</strain>
    </source>
</reference>
<evidence type="ECO:0000259" key="2">
    <source>
        <dbReference type="Pfam" id="PF13439"/>
    </source>
</evidence>
<evidence type="ECO:0000313" key="3">
    <source>
        <dbReference type="EMBL" id="GET37515.1"/>
    </source>
</evidence>
<evidence type="ECO:0000313" key="4">
    <source>
        <dbReference type="Proteomes" id="UP001050975"/>
    </source>
</evidence>
<dbReference type="Pfam" id="PF00534">
    <property type="entry name" value="Glycos_transf_1"/>
    <property type="match status" value="1"/>
</dbReference>
<dbReference type="PANTHER" id="PTHR45947:SF3">
    <property type="entry name" value="SULFOQUINOVOSYL TRANSFERASE SQD2"/>
    <property type="match status" value="1"/>
</dbReference>
<dbReference type="GO" id="GO:0016757">
    <property type="term" value="F:glycosyltransferase activity"/>
    <property type="evidence" value="ECO:0007669"/>
    <property type="project" value="InterPro"/>
</dbReference>
<keyword evidence="4" id="KW-1185">Reference proteome</keyword>
<dbReference type="Pfam" id="PF13439">
    <property type="entry name" value="Glyco_transf_4"/>
    <property type="match status" value="1"/>
</dbReference>
<keyword evidence="3" id="KW-0808">Transferase</keyword>
<dbReference type="InterPro" id="IPR001296">
    <property type="entry name" value="Glyco_trans_1"/>
</dbReference>
<comment type="caution">
    <text evidence="3">The sequence shown here is derived from an EMBL/GenBank/DDBJ whole genome shotgun (WGS) entry which is preliminary data.</text>
</comment>
<proteinExistence type="predicted"/>